<dbReference type="Proteomes" id="UP000645555">
    <property type="component" value="Unassembled WGS sequence"/>
</dbReference>
<comment type="caution">
    <text evidence="2">The sequence shown here is derived from an EMBL/GenBank/DDBJ whole genome shotgun (WGS) entry which is preliminary data.</text>
</comment>
<organism evidence="2 3">
    <name type="scientific">Streptomyces fructofermentans</name>
    <dbReference type="NCBI Taxonomy" id="152141"/>
    <lineage>
        <taxon>Bacteria</taxon>
        <taxon>Bacillati</taxon>
        <taxon>Actinomycetota</taxon>
        <taxon>Actinomycetes</taxon>
        <taxon>Kitasatosporales</taxon>
        <taxon>Streptomycetaceae</taxon>
        <taxon>Streptomyces</taxon>
    </lineage>
</organism>
<gene>
    <name evidence="2" type="ORF">GCM10010515_67190</name>
</gene>
<evidence type="ECO:0000256" key="1">
    <source>
        <dbReference type="SAM" id="MobiDB-lite"/>
    </source>
</evidence>
<proteinExistence type="predicted"/>
<accession>A0A918NRZ4</accession>
<reference evidence="2" key="2">
    <citation type="submission" date="2020-09" db="EMBL/GenBank/DDBJ databases">
        <authorList>
            <person name="Sun Q."/>
            <person name="Ohkuma M."/>
        </authorList>
    </citation>
    <scope>NUCLEOTIDE SEQUENCE</scope>
    <source>
        <strain evidence="2">JCM 4956</strain>
    </source>
</reference>
<keyword evidence="3" id="KW-1185">Reference proteome</keyword>
<evidence type="ECO:0008006" key="4">
    <source>
        <dbReference type="Google" id="ProtNLM"/>
    </source>
</evidence>
<dbReference type="RefSeq" id="WP_190039402.1">
    <property type="nucleotide sequence ID" value="NZ_BMWD01000033.1"/>
</dbReference>
<name>A0A918NRZ4_9ACTN</name>
<dbReference type="PROSITE" id="PS51257">
    <property type="entry name" value="PROKAR_LIPOPROTEIN"/>
    <property type="match status" value="1"/>
</dbReference>
<dbReference type="EMBL" id="BMWD01000033">
    <property type="protein sequence ID" value="GGX90615.1"/>
    <property type="molecule type" value="Genomic_DNA"/>
</dbReference>
<protein>
    <recommendedName>
        <fullName evidence="4">Lipoprotein</fullName>
    </recommendedName>
</protein>
<feature type="region of interest" description="Disordered" evidence="1">
    <location>
        <begin position="39"/>
        <end position="59"/>
    </location>
</feature>
<dbReference type="AlphaFoldDB" id="A0A918NRZ4"/>
<evidence type="ECO:0000313" key="2">
    <source>
        <dbReference type="EMBL" id="GGX90615.1"/>
    </source>
</evidence>
<evidence type="ECO:0000313" key="3">
    <source>
        <dbReference type="Proteomes" id="UP000645555"/>
    </source>
</evidence>
<sequence>MRGFGAGGVAVAVLVTAMTATGCGEGETDGGLLAEEASVSTPYSGPLRVPHKEYDEDSPRATKAESGAAGMALECDGEIASGGFGGNWSKRDGGATPEDGLRTYFEVEQPDVPRSGYRVERRDKGRVLFSYDVDGRTKVAVIVAKDQPHRPGWGPETTASCDIAEFPPSFSEERGLEIWTDGRGRRLPLSTISSSQGSEHCDWQSAHFLELGSGADRVLYARDPKGVLDGMLTAAYDGDATLPDDARDTGYRRGEKRLWLSEDRTKAYVRTSGTVEMWPAVKPRMGCA</sequence>
<feature type="compositionally biased region" description="Basic and acidic residues" evidence="1">
    <location>
        <begin position="50"/>
        <end position="59"/>
    </location>
</feature>
<reference evidence="2" key="1">
    <citation type="journal article" date="2014" name="Int. J. Syst. Evol. Microbiol.">
        <title>Complete genome sequence of Corynebacterium casei LMG S-19264T (=DSM 44701T), isolated from a smear-ripened cheese.</title>
        <authorList>
            <consortium name="US DOE Joint Genome Institute (JGI-PGF)"/>
            <person name="Walter F."/>
            <person name="Albersmeier A."/>
            <person name="Kalinowski J."/>
            <person name="Ruckert C."/>
        </authorList>
    </citation>
    <scope>NUCLEOTIDE SEQUENCE</scope>
    <source>
        <strain evidence="2">JCM 4956</strain>
    </source>
</reference>